<dbReference type="EMBL" id="FSSB01000016">
    <property type="protein sequence ID" value="SIO94598.1"/>
    <property type="molecule type" value="Genomic_DNA"/>
</dbReference>
<dbReference type="InterPro" id="IPR042099">
    <property type="entry name" value="ANL_N_sf"/>
</dbReference>
<dbReference type="InterPro" id="IPR045851">
    <property type="entry name" value="AMP-bd_C_sf"/>
</dbReference>
<feature type="domain" description="AMP-binding enzyme C-terminal" evidence="2">
    <location>
        <begin position="413"/>
        <end position="488"/>
    </location>
</feature>
<dbReference type="Proteomes" id="UP000184774">
    <property type="component" value="Unassembled WGS sequence"/>
</dbReference>
<dbReference type="InterPro" id="IPR025110">
    <property type="entry name" value="AMP-bd_C"/>
</dbReference>
<dbReference type="PANTHER" id="PTHR45527:SF1">
    <property type="entry name" value="FATTY ACID SYNTHASE"/>
    <property type="match status" value="1"/>
</dbReference>
<dbReference type="GO" id="GO:0031177">
    <property type="term" value="F:phosphopantetheine binding"/>
    <property type="evidence" value="ECO:0007669"/>
    <property type="project" value="TreeGrafter"/>
</dbReference>
<accession>A0A1N6M592</accession>
<evidence type="ECO:0000259" key="2">
    <source>
        <dbReference type="Pfam" id="PF13193"/>
    </source>
</evidence>
<dbReference type="Gene3D" id="3.30.300.30">
    <property type="match status" value="1"/>
</dbReference>
<dbReference type="Pfam" id="PF00501">
    <property type="entry name" value="AMP-binding"/>
    <property type="match status" value="1"/>
</dbReference>
<dbReference type="EC" id="6.1.1.13" evidence="3"/>
<keyword evidence="3" id="KW-0436">Ligase</keyword>
<feature type="domain" description="AMP-dependent synthetase/ligase" evidence="1">
    <location>
        <begin position="13"/>
        <end position="359"/>
    </location>
</feature>
<proteinExistence type="predicted"/>
<dbReference type="Pfam" id="PF13193">
    <property type="entry name" value="AMP-binding_C"/>
    <property type="match status" value="1"/>
</dbReference>
<reference evidence="3 4" key="1">
    <citation type="submission" date="2016-12" db="EMBL/GenBank/DDBJ databases">
        <authorList>
            <person name="Song W.-J."/>
            <person name="Kurnit D.M."/>
        </authorList>
    </citation>
    <scope>NUCLEOTIDE SEQUENCE [LARGE SCALE GENOMIC DNA]</scope>
    <source>
        <strain evidence="3 4">CECT 9026</strain>
    </source>
</reference>
<sequence>MFSNMMQAIIDRIHEQPEQIALVNRQGRVDFRTLGERTQAIADEIQQRHPNRVLIYGHKELDTFASMLACTLCGVSFTVVDAANPPYRLLQIAAMHEADLLILGAPSYLDQTLSRENHFIAAHQPSVDFRFQQWDCGDNTIFYVLSTSGSTGVPKGVMIGYDSFGHFYQWYKACLTRNHSGGAHVNHACLAFDMGILDCFPSLAVGKAVVMLPHEYNALPRQNIYLMTQEADVEVSSWFSTPSFLEMMCLDPKFNAQSLPGMRVFFVGGEFVPHQLIAKIEARFPQAQVLHAYGPTETTCVTHACPVTADDMHYSQRLSLGQPLGINRIRIEDDDGQELQVGEIGEVVIYGAQVAQGYLPASHPQNVAFGSRDGERFYRSGDFGYVDESGNLFLQGRKDGQVKWNGNRIELVEIENVAARSGRVRQSAVIPIYGQDKLTQLVMFVLLERDTDDDRQAFEQFLLQNLPRYMVPSSIHFVTALPMSLHGKIDRVKLQYQWHEQQVS</sequence>
<dbReference type="PANTHER" id="PTHR45527">
    <property type="entry name" value="NONRIBOSOMAL PEPTIDE SYNTHETASE"/>
    <property type="match status" value="1"/>
</dbReference>
<dbReference type="Gene3D" id="3.40.50.12780">
    <property type="entry name" value="N-terminal domain of ligase-like"/>
    <property type="match status" value="1"/>
</dbReference>
<dbReference type="GO" id="GO:0044550">
    <property type="term" value="P:secondary metabolite biosynthetic process"/>
    <property type="evidence" value="ECO:0007669"/>
    <property type="project" value="TreeGrafter"/>
</dbReference>
<gene>
    <name evidence="3" type="primary">dltA_3</name>
    <name evidence="3" type="ORF">VSP9026_02323</name>
</gene>
<organism evidence="3 4">
    <name type="scientific">Vibrio spartinae</name>
    <dbReference type="NCBI Taxonomy" id="1918945"/>
    <lineage>
        <taxon>Bacteria</taxon>
        <taxon>Pseudomonadati</taxon>
        <taxon>Pseudomonadota</taxon>
        <taxon>Gammaproteobacteria</taxon>
        <taxon>Vibrionales</taxon>
        <taxon>Vibrionaceae</taxon>
        <taxon>Vibrio</taxon>
    </lineage>
</organism>
<dbReference type="GO" id="GO:0043041">
    <property type="term" value="P:amino acid activation for nonribosomal peptide biosynthetic process"/>
    <property type="evidence" value="ECO:0007669"/>
    <property type="project" value="TreeGrafter"/>
</dbReference>
<evidence type="ECO:0000313" key="3">
    <source>
        <dbReference type="EMBL" id="SIO94598.1"/>
    </source>
</evidence>
<dbReference type="InterPro" id="IPR000873">
    <property type="entry name" value="AMP-dep_synth/lig_dom"/>
</dbReference>
<evidence type="ECO:0000259" key="1">
    <source>
        <dbReference type="Pfam" id="PF00501"/>
    </source>
</evidence>
<dbReference type="GO" id="GO:0016874">
    <property type="term" value="F:ligase activity"/>
    <property type="evidence" value="ECO:0007669"/>
    <property type="project" value="UniProtKB-KW"/>
</dbReference>
<dbReference type="AlphaFoldDB" id="A0A1N6M592"/>
<dbReference type="RefSeq" id="WP_074373137.1">
    <property type="nucleotide sequence ID" value="NZ_AP024907.1"/>
</dbReference>
<protein>
    <submittedName>
        <fullName evidence="3">D-alanine--poly(Phosphoribitol) ligase subunit 1</fullName>
        <ecNumber evidence="3">6.1.1.13</ecNumber>
    </submittedName>
</protein>
<dbReference type="GO" id="GO:0005737">
    <property type="term" value="C:cytoplasm"/>
    <property type="evidence" value="ECO:0007669"/>
    <property type="project" value="TreeGrafter"/>
</dbReference>
<dbReference type="OrthoDB" id="9757559at2"/>
<name>A0A1N6M592_9VIBR</name>
<evidence type="ECO:0000313" key="4">
    <source>
        <dbReference type="Proteomes" id="UP000184774"/>
    </source>
</evidence>
<dbReference type="SUPFAM" id="SSF56801">
    <property type="entry name" value="Acetyl-CoA synthetase-like"/>
    <property type="match status" value="1"/>
</dbReference>